<keyword evidence="2 8" id="KW-0547">Nucleotide-binding</keyword>
<reference evidence="10 11" key="1">
    <citation type="submission" date="2016-10" db="EMBL/GenBank/DDBJ databases">
        <authorList>
            <person name="de Groot N.N."/>
        </authorList>
    </citation>
    <scope>NUCLEOTIDE SEQUENCE [LARGE SCALE GENOMIC DNA]</scope>
    <source>
        <strain evidence="10 11">Nm22</strain>
    </source>
</reference>
<protein>
    <recommendedName>
        <fullName evidence="8">Transcriptional repressor NrdR</fullName>
    </recommendedName>
</protein>
<dbReference type="GO" id="GO:0045892">
    <property type="term" value="P:negative regulation of DNA-templated transcription"/>
    <property type="evidence" value="ECO:0007669"/>
    <property type="project" value="UniProtKB-UniRule"/>
</dbReference>
<keyword evidence="4 8" id="KW-0067">ATP-binding</keyword>
<dbReference type="GO" id="GO:0008270">
    <property type="term" value="F:zinc ion binding"/>
    <property type="evidence" value="ECO:0007669"/>
    <property type="project" value="UniProtKB-UniRule"/>
</dbReference>
<name>A0A1H8B8L5_9PROT</name>
<feature type="zinc finger region" evidence="8">
    <location>
        <begin position="3"/>
        <end position="34"/>
    </location>
</feature>
<keyword evidence="3 8" id="KW-0863">Zinc-finger</keyword>
<keyword evidence="5 8" id="KW-0805">Transcription regulation</keyword>
<dbReference type="Pfam" id="PF03477">
    <property type="entry name" value="ATP-cone"/>
    <property type="match status" value="1"/>
</dbReference>
<evidence type="ECO:0000256" key="4">
    <source>
        <dbReference type="ARBA" id="ARBA00022840"/>
    </source>
</evidence>
<dbReference type="InterPro" id="IPR055173">
    <property type="entry name" value="NrdR-like_N"/>
</dbReference>
<dbReference type="Proteomes" id="UP000199459">
    <property type="component" value="Unassembled WGS sequence"/>
</dbReference>
<dbReference type="AlphaFoldDB" id="A0A1H8B8L5"/>
<comment type="cofactor">
    <cofactor evidence="8">
        <name>Zn(2+)</name>
        <dbReference type="ChEBI" id="CHEBI:29105"/>
    </cofactor>
    <text evidence="8">Binds 1 zinc ion.</text>
</comment>
<organism evidence="10 11">
    <name type="scientific">Nitrosomonas marina</name>
    <dbReference type="NCBI Taxonomy" id="917"/>
    <lineage>
        <taxon>Bacteria</taxon>
        <taxon>Pseudomonadati</taxon>
        <taxon>Pseudomonadota</taxon>
        <taxon>Betaproteobacteria</taxon>
        <taxon>Nitrosomonadales</taxon>
        <taxon>Nitrosomonadaceae</taxon>
        <taxon>Nitrosomonas</taxon>
    </lineage>
</organism>
<keyword evidence="6 8" id="KW-0238">DNA-binding</keyword>
<dbReference type="NCBIfam" id="TIGR00244">
    <property type="entry name" value="transcriptional regulator NrdR"/>
    <property type="match status" value="1"/>
</dbReference>
<evidence type="ECO:0000313" key="10">
    <source>
        <dbReference type="EMBL" id="SEM78709.1"/>
    </source>
</evidence>
<dbReference type="PROSITE" id="PS51161">
    <property type="entry name" value="ATP_CONE"/>
    <property type="match status" value="1"/>
</dbReference>
<comment type="similarity">
    <text evidence="8">Belongs to the NrdR family.</text>
</comment>
<dbReference type="STRING" id="917.SAMN05216326_12140"/>
<sequence length="175" mass="20122">MKCPFCNAEDTSVIDSRVSEEGSRIRRRRRCPACDKRFTTYETVELRLPQVVKHDGTRAEFDRNKLLTGFKRALHKRPVPTSYVDAAIDRIVHKYLSQGDREVSSRSIGESVMQELYKLDKVAYIRFASVYKSFQDVDDFRDAIREVNKVSTIKTDKCAKNAGQDQQTSSSSEDE</sequence>
<dbReference type="Pfam" id="PF22811">
    <property type="entry name" value="Zn_ribbon_NrdR"/>
    <property type="match status" value="1"/>
</dbReference>
<evidence type="ECO:0000256" key="7">
    <source>
        <dbReference type="ARBA" id="ARBA00023163"/>
    </source>
</evidence>
<dbReference type="PANTHER" id="PTHR30455:SF2">
    <property type="entry name" value="TRANSCRIPTIONAL REPRESSOR NRDR"/>
    <property type="match status" value="1"/>
</dbReference>
<dbReference type="RefSeq" id="WP_245738790.1">
    <property type="nucleotide sequence ID" value="NZ_FOCP01000002.1"/>
</dbReference>
<dbReference type="InterPro" id="IPR005144">
    <property type="entry name" value="ATP-cone_dom"/>
</dbReference>
<dbReference type="GO" id="GO:0005524">
    <property type="term" value="F:ATP binding"/>
    <property type="evidence" value="ECO:0007669"/>
    <property type="project" value="UniProtKB-UniRule"/>
</dbReference>
<evidence type="ECO:0000256" key="8">
    <source>
        <dbReference type="HAMAP-Rule" id="MF_00440"/>
    </source>
</evidence>
<evidence type="ECO:0000256" key="3">
    <source>
        <dbReference type="ARBA" id="ARBA00022771"/>
    </source>
</evidence>
<evidence type="ECO:0000313" key="11">
    <source>
        <dbReference type="Proteomes" id="UP000199459"/>
    </source>
</evidence>
<accession>A0A1H8B8L5</accession>
<keyword evidence="8" id="KW-0862">Zinc</keyword>
<evidence type="ECO:0000256" key="5">
    <source>
        <dbReference type="ARBA" id="ARBA00023015"/>
    </source>
</evidence>
<gene>
    <name evidence="8" type="primary">nrdR</name>
    <name evidence="10" type="ORF">SAMN05216325_102140</name>
</gene>
<feature type="domain" description="ATP-cone" evidence="9">
    <location>
        <begin position="49"/>
        <end position="139"/>
    </location>
</feature>
<dbReference type="PANTHER" id="PTHR30455">
    <property type="entry name" value="TRANSCRIPTIONAL REPRESSOR NRDR"/>
    <property type="match status" value="1"/>
</dbReference>
<keyword evidence="7 8" id="KW-0804">Transcription</keyword>
<dbReference type="HAMAP" id="MF_00440">
    <property type="entry name" value="NrdR"/>
    <property type="match status" value="1"/>
</dbReference>
<proteinExistence type="inferred from homology"/>
<keyword evidence="8" id="KW-0479">Metal-binding</keyword>
<dbReference type="GO" id="GO:0003677">
    <property type="term" value="F:DNA binding"/>
    <property type="evidence" value="ECO:0007669"/>
    <property type="project" value="UniProtKB-KW"/>
</dbReference>
<evidence type="ECO:0000256" key="1">
    <source>
        <dbReference type="ARBA" id="ARBA00022491"/>
    </source>
</evidence>
<dbReference type="EMBL" id="FOCP01000002">
    <property type="protein sequence ID" value="SEM78709.1"/>
    <property type="molecule type" value="Genomic_DNA"/>
</dbReference>
<comment type="function">
    <text evidence="8">Negatively regulates transcription of bacterial ribonucleotide reductase nrd genes and operons by binding to NrdR-boxes.</text>
</comment>
<dbReference type="InterPro" id="IPR003796">
    <property type="entry name" value="RNR_NrdR-like"/>
</dbReference>
<evidence type="ECO:0000256" key="6">
    <source>
        <dbReference type="ARBA" id="ARBA00023125"/>
    </source>
</evidence>
<evidence type="ECO:0000259" key="9">
    <source>
        <dbReference type="PROSITE" id="PS51161"/>
    </source>
</evidence>
<evidence type="ECO:0000256" key="2">
    <source>
        <dbReference type="ARBA" id="ARBA00022741"/>
    </source>
</evidence>
<keyword evidence="1 8" id="KW-0678">Repressor</keyword>